<dbReference type="PROSITE" id="PS50893">
    <property type="entry name" value="ABC_TRANSPORTER_2"/>
    <property type="match status" value="1"/>
</dbReference>
<keyword evidence="4" id="KW-0472">Membrane</keyword>
<proteinExistence type="predicted"/>
<feature type="region of interest" description="Disordered" evidence="3">
    <location>
        <begin position="655"/>
        <end position="684"/>
    </location>
</feature>
<sequence>MSIVDLPNQRPVAVIMFFVAVVLLGLIAWQRMPVELFPALEGDQVTVTFGRSGSEPEIIERDLLMPLEAKVATLPNVSESWGMISGSSGQFRVRFEAGTDVKVRELELRRLAADLQRAQPPGTYVNVNSSGTETFSSFVMTVHVLGRADGDINTLYDLVEQQIAPRFASVAGVSQAQPNGGARRQVTVAVDPDRVTALGITTDAVTNAVRRNVGRQEFVGGLETEGGRQVVMLDGRPPSIDSLANARIQPNRTARLRHVSDLTFGTAREESRFRVNGKPAVGLVLFQEQGANLVRLGASLRERLSEVRAEVAPLGIDLVIGFDAAEQIEKQINRLGKLAGSGFLIALVVLYLFLRQWRAVAVVGIAVPMSLLAALALLFLSGQSINIITLMGLAIAIGLVIDNSVVVFEAVQRRLERGTEITEAVREGLRRTVRAMTAASLTTAVVFLPFQLIDFDSEQMRSMILVVSMSILLPLLASLVVAIGLVPILAQRLSAPAVVRDLSIRRERRVLRGDTSAPDSIRVFFQRVVTGALRRPPSWIAGTLAAVLITTVVALPWLLTSSGSSDVSEADTVEMSVQFARGSASINTVSEGMAKLENAVMKLDGVEMVEALIREDEGTLTVHLVEEQLRPPGFRAQDVRSTVRRIDRNDRRMYVLRPGQGGMGDGGKGRGGGGQGGGDMFSGGPAEVVLSGPDSRELTTLSRSVRSQLESMGPVANAWENYKPGMDEFWIEPREDVIESMGLSVSNLVPALRLAGREGVTMQTGFILPSGRELPVVVERLNARVEDMGMRDLERLRVQTAVGTVPVRALASLRRMPAPRVILHHNGRRETTVNYNFENSVQETGPTRLAIEEQLVAAMRAVPRPEGFTIETARQDETTNQLQQVILPVILLLFLVLAMTFESLTLPVLVLLSLPITLLGATWAMVFAGVALGPMAMVGAVALIGLTVNPAILLVDRMQQLVLGAGWSPGAAAYAAVRERTRPVLLTMATTVAGLWPLAIATGREFEIWPPFATIVIGGLITSSLLTLLIVPVGFTLLRRLDLLFGRIGPWLALGWIGVTVSVMSAFVLTETLTSLLWQVVVALLVGGSLLGAVVMAFRPRHSIQPEFAEGPPKLEVRYLTKSYGLPGAIRQSLDAPKQYVTRVLELGGQPFLPVDARDRLLPLLLAASGPAYLAVQLESVFWRLAFTLITAALLSRCVLDIRRARGQTDTRGVVLPGGIETAIAKLLPWLGIGLFGWYEFFGIERSDFNELTGGTFSGRILLLVAAAVGVFMVGYCRRKATEFNEVKSGIRRRRAWERLAAWLGSFGEPANPMHAISGISFTAERGMIGILGPNGAGKSTLLRQLAGVLDPTGGSIHLGKAPYHAIQRYLAHWVGYLPQDAGLPTSSTAQEYLSYYAALYDVPRDIRKQRVSELLHEVGLGEKVDAPIGSLSGGMRQRVAVARTLLRLPPVIVVDEPTVGLDPRERIRFRSLLGRLAQDRIVLFSTHV</sequence>
<keyword evidence="4" id="KW-0812">Transmembrane</keyword>
<dbReference type="SUPFAM" id="SSF82866">
    <property type="entry name" value="Multidrug efflux transporter AcrB transmembrane domain"/>
    <property type="match status" value="2"/>
</dbReference>
<dbReference type="Gene3D" id="1.20.1640.10">
    <property type="entry name" value="Multidrug efflux transporter AcrB transmembrane domain"/>
    <property type="match status" value="2"/>
</dbReference>
<feature type="transmembrane region" description="Helical" evidence="4">
    <location>
        <begin position="1015"/>
        <end position="1038"/>
    </location>
</feature>
<dbReference type="PROSITE" id="PS00211">
    <property type="entry name" value="ABC_TRANSPORTER_1"/>
    <property type="match status" value="1"/>
</dbReference>
<dbReference type="InterPro" id="IPR027463">
    <property type="entry name" value="AcrB_DN_DC_subdom"/>
</dbReference>
<evidence type="ECO:0000256" key="3">
    <source>
        <dbReference type="SAM" id="MobiDB-lite"/>
    </source>
</evidence>
<feature type="transmembrane region" description="Helical" evidence="4">
    <location>
        <begin position="1214"/>
        <end position="1239"/>
    </location>
</feature>
<dbReference type="InterPro" id="IPR027417">
    <property type="entry name" value="P-loop_NTPase"/>
</dbReference>
<dbReference type="Gene3D" id="3.40.50.300">
    <property type="entry name" value="P-loop containing nucleotide triphosphate hydrolases"/>
    <property type="match status" value="1"/>
</dbReference>
<feature type="transmembrane region" description="Helical" evidence="4">
    <location>
        <begin position="464"/>
        <end position="490"/>
    </location>
</feature>
<keyword evidence="2" id="KW-0067">ATP-binding</keyword>
<feature type="transmembrane region" description="Helical" evidence="4">
    <location>
        <begin position="539"/>
        <end position="559"/>
    </location>
</feature>
<dbReference type="InterPro" id="IPR001036">
    <property type="entry name" value="Acrflvin-R"/>
</dbReference>
<feature type="transmembrane region" description="Helical" evidence="4">
    <location>
        <begin position="885"/>
        <end position="912"/>
    </location>
</feature>
<dbReference type="Pfam" id="PF00005">
    <property type="entry name" value="ABC_tran"/>
    <property type="match status" value="1"/>
</dbReference>
<dbReference type="SUPFAM" id="SSF82693">
    <property type="entry name" value="Multidrug efflux transporter AcrB pore domain, PN1, PN2, PC1 and PC2 subdomains"/>
    <property type="match status" value="2"/>
</dbReference>
<dbReference type="EMBL" id="UINC01002380">
    <property type="protein sequence ID" value="SUZ96080.1"/>
    <property type="molecule type" value="Genomic_DNA"/>
</dbReference>
<dbReference type="PANTHER" id="PTHR32063:SF0">
    <property type="entry name" value="SWARMING MOTILITY PROTEIN SWRC"/>
    <property type="match status" value="1"/>
</dbReference>
<evidence type="ECO:0000256" key="1">
    <source>
        <dbReference type="ARBA" id="ARBA00022741"/>
    </source>
</evidence>
<accession>A0A381RW49</accession>
<dbReference type="Gene3D" id="3.30.70.1430">
    <property type="entry name" value="Multidrug efflux transporter AcrB pore domain"/>
    <property type="match status" value="2"/>
</dbReference>
<feature type="transmembrane region" description="Helical" evidence="4">
    <location>
        <begin position="984"/>
        <end position="1003"/>
    </location>
</feature>
<evidence type="ECO:0000256" key="2">
    <source>
        <dbReference type="ARBA" id="ARBA00022840"/>
    </source>
</evidence>
<dbReference type="Gene3D" id="3.30.70.1320">
    <property type="entry name" value="Multidrug efflux transporter AcrB pore domain like"/>
    <property type="match status" value="1"/>
</dbReference>
<dbReference type="SUPFAM" id="SSF82714">
    <property type="entry name" value="Multidrug efflux transporter AcrB TolC docking domain, DN and DC subdomains"/>
    <property type="match status" value="1"/>
</dbReference>
<dbReference type="PANTHER" id="PTHR32063">
    <property type="match status" value="1"/>
</dbReference>
<dbReference type="SMART" id="SM00382">
    <property type="entry name" value="AAA"/>
    <property type="match status" value="1"/>
</dbReference>
<feature type="transmembrane region" description="Helical" evidence="4">
    <location>
        <begin position="1076"/>
        <end position="1098"/>
    </location>
</feature>
<feature type="transmembrane region" description="Helical" evidence="4">
    <location>
        <begin position="335"/>
        <end position="354"/>
    </location>
</feature>
<feature type="transmembrane region" description="Helical" evidence="4">
    <location>
        <begin position="387"/>
        <end position="411"/>
    </location>
</feature>
<gene>
    <name evidence="6" type="ORF">METZ01_LOCUS48934</name>
</gene>
<feature type="transmembrane region" description="Helical" evidence="4">
    <location>
        <begin position="1259"/>
        <end position="1277"/>
    </location>
</feature>
<dbReference type="GO" id="GO:0005886">
    <property type="term" value="C:plasma membrane"/>
    <property type="evidence" value="ECO:0007669"/>
    <property type="project" value="TreeGrafter"/>
</dbReference>
<feature type="transmembrane region" description="Helical" evidence="4">
    <location>
        <begin position="361"/>
        <end position="381"/>
    </location>
</feature>
<feature type="transmembrane region" description="Helical" evidence="4">
    <location>
        <begin position="12"/>
        <end position="29"/>
    </location>
</feature>
<dbReference type="InterPro" id="IPR003439">
    <property type="entry name" value="ABC_transporter-like_ATP-bd"/>
</dbReference>
<protein>
    <recommendedName>
        <fullName evidence="5">ABC transporter domain-containing protein</fullName>
    </recommendedName>
</protein>
<keyword evidence="4" id="KW-1133">Transmembrane helix</keyword>
<dbReference type="GO" id="GO:0042910">
    <property type="term" value="F:xenobiotic transmembrane transporter activity"/>
    <property type="evidence" value="ECO:0007669"/>
    <property type="project" value="TreeGrafter"/>
</dbReference>
<evidence type="ECO:0000256" key="4">
    <source>
        <dbReference type="SAM" id="Phobius"/>
    </source>
</evidence>
<dbReference type="GO" id="GO:0005524">
    <property type="term" value="F:ATP binding"/>
    <property type="evidence" value="ECO:0007669"/>
    <property type="project" value="UniProtKB-KW"/>
</dbReference>
<dbReference type="Pfam" id="PF00873">
    <property type="entry name" value="ACR_tran"/>
    <property type="match status" value="1"/>
</dbReference>
<feature type="transmembrane region" description="Helical" evidence="4">
    <location>
        <begin position="1050"/>
        <end position="1070"/>
    </location>
</feature>
<organism evidence="6">
    <name type="scientific">marine metagenome</name>
    <dbReference type="NCBI Taxonomy" id="408172"/>
    <lineage>
        <taxon>unclassified sequences</taxon>
        <taxon>metagenomes</taxon>
        <taxon>ecological metagenomes</taxon>
    </lineage>
</organism>
<feature type="non-terminal residue" evidence="6">
    <location>
        <position position="1489"/>
    </location>
</feature>
<evidence type="ECO:0000259" key="5">
    <source>
        <dbReference type="PROSITE" id="PS50893"/>
    </source>
</evidence>
<dbReference type="SUPFAM" id="SSF52540">
    <property type="entry name" value="P-loop containing nucleoside triphosphate hydrolases"/>
    <property type="match status" value="1"/>
</dbReference>
<dbReference type="PRINTS" id="PR00702">
    <property type="entry name" value="ACRIFLAVINRP"/>
</dbReference>
<evidence type="ECO:0000313" key="6">
    <source>
        <dbReference type="EMBL" id="SUZ96080.1"/>
    </source>
</evidence>
<dbReference type="GO" id="GO:0016887">
    <property type="term" value="F:ATP hydrolysis activity"/>
    <property type="evidence" value="ECO:0007669"/>
    <property type="project" value="InterPro"/>
</dbReference>
<feature type="domain" description="ABC transporter" evidence="5">
    <location>
        <begin position="1291"/>
        <end position="1489"/>
    </location>
</feature>
<keyword evidence="1" id="KW-0547">Nucleotide-binding</keyword>
<dbReference type="Gene3D" id="3.30.70.1440">
    <property type="entry name" value="Multidrug efflux transporter AcrB pore domain"/>
    <property type="match status" value="1"/>
</dbReference>
<dbReference type="Gene3D" id="3.30.2090.10">
    <property type="entry name" value="Multidrug efflux transporter AcrB TolC docking domain, DN and DC subdomains"/>
    <property type="match status" value="2"/>
</dbReference>
<dbReference type="InterPro" id="IPR003593">
    <property type="entry name" value="AAA+_ATPase"/>
</dbReference>
<feature type="transmembrane region" description="Helical" evidence="4">
    <location>
        <begin position="924"/>
        <end position="946"/>
    </location>
</feature>
<feature type="compositionally biased region" description="Gly residues" evidence="3">
    <location>
        <begin position="659"/>
        <end position="681"/>
    </location>
</feature>
<reference evidence="6" key="1">
    <citation type="submission" date="2018-05" db="EMBL/GenBank/DDBJ databases">
        <authorList>
            <person name="Lanie J.A."/>
            <person name="Ng W.-L."/>
            <person name="Kazmierczak K.M."/>
            <person name="Andrzejewski T.M."/>
            <person name="Davidsen T.M."/>
            <person name="Wayne K.J."/>
            <person name="Tettelin H."/>
            <person name="Glass J.I."/>
            <person name="Rusch D."/>
            <person name="Podicherti R."/>
            <person name="Tsui H.-C.T."/>
            <person name="Winkler M.E."/>
        </authorList>
    </citation>
    <scope>NUCLEOTIDE SEQUENCE</scope>
</reference>
<dbReference type="InterPro" id="IPR017871">
    <property type="entry name" value="ABC_transporter-like_CS"/>
</dbReference>
<name>A0A381RW49_9ZZZZ</name>